<organism evidence="2 3">
    <name type="scientific">Chryseolinea soli</name>
    <dbReference type="NCBI Taxonomy" id="2321403"/>
    <lineage>
        <taxon>Bacteria</taxon>
        <taxon>Pseudomonadati</taxon>
        <taxon>Bacteroidota</taxon>
        <taxon>Cytophagia</taxon>
        <taxon>Cytophagales</taxon>
        <taxon>Fulvivirgaceae</taxon>
        <taxon>Chryseolinea</taxon>
    </lineage>
</organism>
<feature type="transmembrane region" description="Helical" evidence="1">
    <location>
        <begin position="18"/>
        <end position="42"/>
    </location>
</feature>
<keyword evidence="3" id="KW-1185">Reference proteome</keyword>
<dbReference type="Proteomes" id="UP000266183">
    <property type="component" value="Chromosome"/>
</dbReference>
<gene>
    <name evidence="2" type="ORF">D4L85_26810</name>
</gene>
<feature type="transmembrane region" description="Helical" evidence="1">
    <location>
        <begin position="80"/>
        <end position="100"/>
    </location>
</feature>
<evidence type="ECO:0000313" key="3">
    <source>
        <dbReference type="Proteomes" id="UP000266183"/>
    </source>
</evidence>
<proteinExistence type="predicted"/>
<keyword evidence="1" id="KW-1133">Transmembrane helix</keyword>
<feature type="transmembrane region" description="Helical" evidence="1">
    <location>
        <begin position="112"/>
        <end position="128"/>
    </location>
</feature>
<accession>A0A385SYZ2</accession>
<dbReference type="OrthoDB" id="5984490at2"/>
<sequence>MEEETILFGIPIPSTSKLFLAIVVVHILFGLLCVLAGLAAMLSEKGGKSHTLAGKTYFWCMVFAFVTIVVLSAMRWPHNIHLLTIGTVAFALTFAGRRLAQNRASGWTRLHTLCMGLSYIFLLTGFYVDNGKNLPFWRQFPQTFFWVFPSIVGVPIIVYTLLRHPLNKKK</sequence>
<keyword evidence="1" id="KW-0472">Membrane</keyword>
<keyword evidence="1" id="KW-0812">Transmembrane</keyword>
<dbReference type="AlphaFoldDB" id="A0A385SYZ2"/>
<feature type="transmembrane region" description="Helical" evidence="1">
    <location>
        <begin position="143"/>
        <end position="162"/>
    </location>
</feature>
<reference evidence="3" key="1">
    <citation type="submission" date="2018-09" db="EMBL/GenBank/DDBJ databases">
        <title>Chryseolinea sp. KIS68-18 isolated from soil.</title>
        <authorList>
            <person name="Weon H.-Y."/>
            <person name="Kwon S.-W."/>
            <person name="Lee S.A."/>
        </authorList>
    </citation>
    <scope>NUCLEOTIDE SEQUENCE [LARGE SCALE GENOMIC DNA]</scope>
    <source>
        <strain evidence="3">KIS68-18</strain>
    </source>
</reference>
<name>A0A385SYZ2_9BACT</name>
<dbReference type="EMBL" id="CP032382">
    <property type="protein sequence ID" value="AYB33968.1"/>
    <property type="molecule type" value="Genomic_DNA"/>
</dbReference>
<protein>
    <submittedName>
        <fullName evidence="2">DUF2306 domain-containing protein</fullName>
    </submittedName>
</protein>
<evidence type="ECO:0000313" key="2">
    <source>
        <dbReference type="EMBL" id="AYB33968.1"/>
    </source>
</evidence>
<dbReference type="RefSeq" id="WP_119757194.1">
    <property type="nucleotide sequence ID" value="NZ_CP032382.1"/>
</dbReference>
<feature type="transmembrane region" description="Helical" evidence="1">
    <location>
        <begin position="54"/>
        <end position="74"/>
    </location>
</feature>
<dbReference type="KEGG" id="chk:D4L85_26810"/>
<evidence type="ECO:0000256" key="1">
    <source>
        <dbReference type="SAM" id="Phobius"/>
    </source>
</evidence>